<name>A0A518H9I1_9BACT</name>
<sequence>MTLNDYRRVRLIISKILEYAEAGGMAPRDCGLIYESLDATLGQPGDPEGLIAQIRQIIDAREWQSPGNHG</sequence>
<dbReference type="RefSeq" id="WP_145275435.1">
    <property type="nucleotide sequence ID" value="NZ_CP036426.1"/>
</dbReference>
<protein>
    <submittedName>
        <fullName evidence="1">Uncharacterized protein</fullName>
    </submittedName>
</protein>
<gene>
    <name evidence="1" type="ORF">ElP_54620</name>
</gene>
<evidence type="ECO:0000313" key="2">
    <source>
        <dbReference type="Proteomes" id="UP000317835"/>
    </source>
</evidence>
<accession>A0A518H9I1</accession>
<dbReference type="EMBL" id="CP036426">
    <property type="protein sequence ID" value="QDV37522.1"/>
    <property type="molecule type" value="Genomic_DNA"/>
</dbReference>
<proteinExistence type="predicted"/>
<dbReference type="AlphaFoldDB" id="A0A518H9I1"/>
<reference evidence="1 2" key="1">
    <citation type="submission" date="2019-02" db="EMBL/GenBank/DDBJ databases">
        <title>Deep-cultivation of Planctomycetes and their phenomic and genomic characterization uncovers novel biology.</title>
        <authorList>
            <person name="Wiegand S."/>
            <person name="Jogler M."/>
            <person name="Boedeker C."/>
            <person name="Pinto D."/>
            <person name="Vollmers J."/>
            <person name="Rivas-Marin E."/>
            <person name="Kohn T."/>
            <person name="Peeters S.H."/>
            <person name="Heuer A."/>
            <person name="Rast P."/>
            <person name="Oberbeckmann S."/>
            <person name="Bunk B."/>
            <person name="Jeske O."/>
            <person name="Meyerdierks A."/>
            <person name="Storesund J.E."/>
            <person name="Kallscheuer N."/>
            <person name="Luecker S."/>
            <person name="Lage O.M."/>
            <person name="Pohl T."/>
            <person name="Merkel B.J."/>
            <person name="Hornburger P."/>
            <person name="Mueller R.-W."/>
            <person name="Bruemmer F."/>
            <person name="Labrenz M."/>
            <person name="Spormann A.M."/>
            <person name="Op den Camp H."/>
            <person name="Overmann J."/>
            <person name="Amann R."/>
            <person name="Jetten M.S.M."/>
            <person name="Mascher T."/>
            <person name="Medema M.H."/>
            <person name="Devos D.P."/>
            <person name="Kaster A.-K."/>
            <person name="Ovreas L."/>
            <person name="Rohde M."/>
            <person name="Galperin M.Y."/>
            <person name="Jogler C."/>
        </authorList>
    </citation>
    <scope>NUCLEOTIDE SEQUENCE [LARGE SCALE GENOMIC DNA]</scope>
    <source>
        <strain evidence="1 2">ElP</strain>
    </source>
</reference>
<organism evidence="1 2">
    <name type="scientific">Tautonia plasticadhaerens</name>
    <dbReference type="NCBI Taxonomy" id="2527974"/>
    <lineage>
        <taxon>Bacteria</taxon>
        <taxon>Pseudomonadati</taxon>
        <taxon>Planctomycetota</taxon>
        <taxon>Planctomycetia</taxon>
        <taxon>Isosphaerales</taxon>
        <taxon>Isosphaeraceae</taxon>
        <taxon>Tautonia</taxon>
    </lineage>
</organism>
<dbReference type="KEGG" id="tpla:ElP_54620"/>
<keyword evidence="2" id="KW-1185">Reference proteome</keyword>
<evidence type="ECO:0000313" key="1">
    <source>
        <dbReference type="EMBL" id="QDV37522.1"/>
    </source>
</evidence>
<dbReference type="Proteomes" id="UP000317835">
    <property type="component" value="Chromosome"/>
</dbReference>